<accession>A0A812DYM2</accession>
<gene>
    <name evidence="1" type="ORF">SPHA_62303</name>
</gene>
<organism evidence="1 2">
    <name type="scientific">Acanthosepion pharaonis</name>
    <name type="common">Pharaoh cuttlefish</name>
    <name type="synonym">Sepia pharaonis</name>
    <dbReference type="NCBI Taxonomy" id="158019"/>
    <lineage>
        <taxon>Eukaryota</taxon>
        <taxon>Metazoa</taxon>
        <taxon>Spiralia</taxon>
        <taxon>Lophotrochozoa</taxon>
        <taxon>Mollusca</taxon>
        <taxon>Cephalopoda</taxon>
        <taxon>Coleoidea</taxon>
        <taxon>Decapodiformes</taxon>
        <taxon>Sepiida</taxon>
        <taxon>Sepiina</taxon>
        <taxon>Sepiidae</taxon>
        <taxon>Acanthosepion</taxon>
    </lineage>
</organism>
<sequence>MTSSPVSYRLLRTGDSLPSLIFPQISRDSLDNGLVPRVSLPSFSSTVTCNGRLRVLTHVPTNRGLSHLSLPSGLFRLAQQSACNGCLWVLTHVMTLCRPIAVSPIWPLLSACSTATRNGLLRVLTHVTTMCRPIAVSPVSLSHLASSVSSNRLLPLQHYYAGLYR</sequence>
<reference evidence="1" key="1">
    <citation type="submission" date="2021-01" db="EMBL/GenBank/DDBJ databases">
        <authorList>
            <person name="Li R."/>
            <person name="Bekaert M."/>
        </authorList>
    </citation>
    <scope>NUCLEOTIDE SEQUENCE</scope>
    <source>
        <strain evidence="1">Farmed</strain>
    </source>
</reference>
<comment type="caution">
    <text evidence="1">The sequence shown here is derived from an EMBL/GenBank/DDBJ whole genome shotgun (WGS) entry which is preliminary data.</text>
</comment>
<dbReference type="AlphaFoldDB" id="A0A812DYM2"/>
<dbReference type="EMBL" id="CAHIKZ030004445">
    <property type="protein sequence ID" value="CAE1310780.1"/>
    <property type="molecule type" value="Genomic_DNA"/>
</dbReference>
<name>A0A812DYM2_ACAPH</name>
<evidence type="ECO:0000313" key="1">
    <source>
        <dbReference type="EMBL" id="CAE1310780.1"/>
    </source>
</evidence>
<keyword evidence="2" id="KW-1185">Reference proteome</keyword>
<evidence type="ECO:0000313" key="2">
    <source>
        <dbReference type="Proteomes" id="UP000597762"/>
    </source>
</evidence>
<protein>
    <submittedName>
        <fullName evidence="1">Uncharacterized protein</fullName>
    </submittedName>
</protein>
<dbReference type="Proteomes" id="UP000597762">
    <property type="component" value="Unassembled WGS sequence"/>
</dbReference>
<proteinExistence type="predicted"/>